<sequence>MPGPGAVPEAVPGEGPGVPAPELLARARLLVAPGLSASLVRELERIAGRGAEQLREGETSGGPLLTADGPLLCVGAVLPDALRTERLLWFHSVNAGTDPLLSAGPWPAGALLTRTVGRMGERIAQYVLGWVLAECQAVPEYVAQHARAEWRRLPTELVAGQTALVYGTGRIGGAVAGLLRSCGVRTVGVCRTARTGAPPAGFDLVIGAGFDLVLGAEAGPGVEAGAGVEADPDAEAEELAGARWVVAALPLTGATEGFFGAGRFAAMRGATFVNVGRGATVDPVALEDALRGGGVRRAVLDVLPEEPAAPGDPVWRLPRTVITSHSAGITADEDVAQDFAACWEAVAAGRRPELAVNTGRGY</sequence>
<dbReference type="OrthoDB" id="4324715at2"/>
<dbReference type="Gene3D" id="3.40.50.720">
    <property type="entry name" value="NAD(P)-binding Rossmann-like Domain"/>
    <property type="match status" value="2"/>
</dbReference>
<feature type="domain" description="D-isomer specific 2-hydroxyacid dehydrogenase NAD-binding" evidence="3">
    <location>
        <begin position="237"/>
        <end position="327"/>
    </location>
</feature>
<reference evidence="4 5" key="1">
    <citation type="journal article" date="2016" name="Front. Microbiol.">
        <title>Comparative Genomics Analysis of Streptomyces Species Reveals Their Adaptation to the Marine Environment and Their Diversity at the Genomic Level.</title>
        <authorList>
            <person name="Tian X."/>
            <person name="Zhang Z."/>
            <person name="Yang T."/>
            <person name="Chen M."/>
            <person name="Li J."/>
            <person name="Chen F."/>
            <person name="Yang J."/>
            <person name="Li W."/>
            <person name="Zhang B."/>
            <person name="Zhang Z."/>
            <person name="Wu J."/>
            <person name="Zhang C."/>
            <person name="Long L."/>
            <person name="Xiao J."/>
        </authorList>
    </citation>
    <scope>NUCLEOTIDE SEQUENCE [LARGE SCALE GENOMIC DNA]</scope>
    <source>
        <strain evidence="4 5">SCSIO M10372</strain>
    </source>
</reference>
<accession>A0A1E7LWN8</accession>
<dbReference type="InterPro" id="IPR036291">
    <property type="entry name" value="NAD(P)-bd_dom_sf"/>
</dbReference>
<comment type="caution">
    <text evidence="4">The sequence shown here is derived from an EMBL/GenBank/DDBJ whole genome shotgun (WGS) entry which is preliminary data.</text>
</comment>
<evidence type="ECO:0000313" key="4">
    <source>
        <dbReference type="EMBL" id="OEV20587.1"/>
    </source>
</evidence>
<name>A0A1E7LWN8_9ACTN</name>
<dbReference type="GO" id="GO:0051287">
    <property type="term" value="F:NAD binding"/>
    <property type="evidence" value="ECO:0007669"/>
    <property type="project" value="InterPro"/>
</dbReference>
<dbReference type="RefSeq" id="WP_070200683.1">
    <property type="nucleotide sequence ID" value="NZ_LJGZ01000021.1"/>
</dbReference>
<dbReference type="SUPFAM" id="SSF51735">
    <property type="entry name" value="NAD(P)-binding Rossmann-fold domains"/>
    <property type="match status" value="1"/>
</dbReference>
<dbReference type="EMBL" id="LJGZ01000021">
    <property type="protein sequence ID" value="OEV20587.1"/>
    <property type="molecule type" value="Genomic_DNA"/>
</dbReference>
<dbReference type="InterPro" id="IPR006140">
    <property type="entry name" value="D-isomer_DH_NAD-bd"/>
</dbReference>
<dbReference type="PANTHER" id="PTHR43333:SF1">
    <property type="entry name" value="D-ISOMER SPECIFIC 2-HYDROXYACID DEHYDROGENASE NAD-BINDING DOMAIN-CONTAINING PROTEIN"/>
    <property type="match status" value="1"/>
</dbReference>
<protein>
    <submittedName>
        <fullName evidence="4">Hydroxyacid dehydrogenase</fullName>
    </submittedName>
</protein>
<keyword evidence="5" id="KW-1185">Reference proteome</keyword>
<dbReference type="Proteomes" id="UP000175971">
    <property type="component" value="Unassembled WGS sequence"/>
</dbReference>
<organism evidence="4 5">
    <name type="scientific">Streptomyces nanshensis</name>
    <dbReference type="NCBI Taxonomy" id="518642"/>
    <lineage>
        <taxon>Bacteria</taxon>
        <taxon>Bacillati</taxon>
        <taxon>Actinomycetota</taxon>
        <taxon>Actinomycetes</taxon>
        <taxon>Kitasatosporales</taxon>
        <taxon>Streptomycetaceae</taxon>
        <taxon>Streptomyces</taxon>
    </lineage>
</organism>
<evidence type="ECO:0000256" key="2">
    <source>
        <dbReference type="ARBA" id="ARBA00023027"/>
    </source>
</evidence>
<evidence type="ECO:0000259" key="3">
    <source>
        <dbReference type="Pfam" id="PF02826"/>
    </source>
</evidence>
<dbReference type="Pfam" id="PF02826">
    <property type="entry name" value="2-Hacid_dh_C"/>
    <property type="match status" value="2"/>
</dbReference>
<feature type="domain" description="D-isomer specific 2-hydroxyacid dehydrogenase NAD-binding" evidence="3">
    <location>
        <begin position="129"/>
        <end position="194"/>
    </location>
</feature>
<proteinExistence type="predicted"/>
<dbReference type="AlphaFoldDB" id="A0A1E7LWN8"/>
<gene>
    <name evidence="4" type="ORF">AN221_10050</name>
</gene>
<keyword evidence="1" id="KW-0560">Oxidoreductase</keyword>
<dbReference type="PANTHER" id="PTHR43333">
    <property type="entry name" value="2-HACID_DH_C DOMAIN-CONTAINING PROTEIN"/>
    <property type="match status" value="1"/>
</dbReference>
<dbReference type="PATRIC" id="fig|518642.7.peg.9123"/>
<evidence type="ECO:0000256" key="1">
    <source>
        <dbReference type="ARBA" id="ARBA00023002"/>
    </source>
</evidence>
<evidence type="ECO:0000313" key="5">
    <source>
        <dbReference type="Proteomes" id="UP000175971"/>
    </source>
</evidence>
<keyword evidence="2" id="KW-0520">NAD</keyword>
<dbReference type="GO" id="GO:0016491">
    <property type="term" value="F:oxidoreductase activity"/>
    <property type="evidence" value="ECO:0007669"/>
    <property type="project" value="UniProtKB-KW"/>
</dbReference>